<evidence type="ECO:0000313" key="1">
    <source>
        <dbReference type="EMBL" id="KAK9239712.1"/>
    </source>
</evidence>
<gene>
    <name evidence="1" type="ORF">V1525DRAFT_397425</name>
</gene>
<reference evidence="2" key="1">
    <citation type="journal article" date="2024" name="Front. Bioeng. Biotechnol.">
        <title>Genome-scale model development and genomic sequencing of the oleaginous clade Lipomyces.</title>
        <authorList>
            <person name="Czajka J.J."/>
            <person name="Han Y."/>
            <person name="Kim J."/>
            <person name="Mondo S.J."/>
            <person name="Hofstad B.A."/>
            <person name="Robles A."/>
            <person name="Haridas S."/>
            <person name="Riley R."/>
            <person name="LaButti K."/>
            <person name="Pangilinan J."/>
            <person name="Andreopoulos W."/>
            <person name="Lipzen A."/>
            <person name="Yan J."/>
            <person name="Wang M."/>
            <person name="Ng V."/>
            <person name="Grigoriev I.V."/>
            <person name="Spatafora J.W."/>
            <person name="Magnuson J.K."/>
            <person name="Baker S.E."/>
            <person name="Pomraning K.R."/>
        </authorList>
    </citation>
    <scope>NUCLEOTIDE SEQUENCE [LARGE SCALE GENOMIC DNA]</scope>
    <source>
        <strain evidence="2">CBS 7786</strain>
    </source>
</reference>
<dbReference type="Proteomes" id="UP001433508">
    <property type="component" value="Unassembled WGS sequence"/>
</dbReference>
<evidence type="ECO:0000313" key="2">
    <source>
        <dbReference type="Proteomes" id="UP001433508"/>
    </source>
</evidence>
<protein>
    <submittedName>
        <fullName evidence="1">Uncharacterized protein</fullName>
    </submittedName>
</protein>
<keyword evidence="2" id="KW-1185">Reference proteome</keyword>
<name>A0ACC3T6Y8_LIPKO</name>
<comment type="caution">
    <text evidence="1">The sequence shown here is derived from an EMBL/GenBank/DDBJ whole genome shotgun (WGS) entry which is preliminary data.</text>
</comment>
<organism evidence="1 2">
    <name type="scientific">Lipomyces kononenkoae</name>
    <name type="common">Yeast</name>
    <dbReference type="NCBI Taxonomy" id="34357"/>
    <lineage>
        <taxon>Eukaryota</taxon>
        <taxon>Fungi</taxon>
        <taxon>Dikarya</taxon>
        <taxon>Ascomycota</taxon>
        <taxon>Saccharomycotina</taxon>
        <taxon>Lipomycetes</taxon>
        <taxon>Lipomycetales</taxon>
        <taxon>Lipomycetaceae</taxon>
        <taxon>Lipomyces</taxon>
    </lineage>
</organism>
<sequence length="276" mass="31647">MDKAFQAFALKERVTLHTAVNRFHLHAHEYSCQISYNPMQQPAIFGMTDGESVETVWSSNSHLVRITRRVMEILGRQEVKTRRLPTAYDNYRKLVKARRGEHGYFVGPETGFSCLSQEERDRYEPTLDQLREAQQILRLEDLKSNLRSIMEELEATYGVFAFAVASGPIQSKESVYFASPSAQPFVEYDYYRMQNVVRDDRNMFYRWNVFLHSRDSFFVSIENGPLPTEPVPSADSGARSQATLTEPYKGKTSRVFDLRASLCPTVSSTCPVKAGR</sequence>
<dbReference type="EMBL" id="MU971344">
    <property type="protein sequence ID" value="KAK9239712.1"/>
    <property type="molecule type" value="Genomic_DNA"/>
</dbReference>
<accession>A0ACC3T6Y8</accession>
<proteinExistence type="predicted"/>